<dbReference type="EMBL" id="DYXB01000092">
    <property type="protein sequence ID" value="HJF10316.1"/>
    <property type="molecule type" value="Genomic_DNA"/>
</dbReference>
<keyword evidence="2" id="KW-0238">DNA-binding</keyword>
<comment type="caution">
    <text evidence="5">The sequence shown here is derived from an EMBL/GenBank/DDBJ whole genome shotgun (WGS) entry which is preliminary data.</text>
</comment>
<dbReference type="AlphaFoldDB" id="A0A921K5H0"/>
<evidence type="ECO:0000313" key="6">
    <source>
        <dbReference type="Proteomes" id="UP000784793"/>
    </source>
</evidence>
<dbReference type="InterPro" id="IPR010998">
    <property type="entry name" value="Integrase_recombinase_N"/>
</dbReference>
<feature type="domain" description="Tyr recombinase" evidence="4">
    <location>
        <begin position="111"/>
        <end position="322"/>
    </location>
</feature>
<name>A0A921K5H0_9LACO</name>
<dbReference type="PANTHER" id="PTHR30349">
    <property type="entry name" value="PHAGE INTEGRASE-RELATED"/>
    <property type="match status" value="1"/>
</dbReference>
<proteinExistence type="inferred from homology"/>
<reference evidence="5" key="1">
    <citation type="journal article" date="2021" name="PeerJ">
        <title>Extensive microbial diversity within the chicken gut microbiome revealed by metagenomics and culture.</title>
        <authorList>
            <person name="Gilroy R."/>
            <person name="Ravi A."/>
            <person name="Getino M."/>
            <person name="Pursley I."/>
            <person name="Horton D.L."/>
            <person name="Alikhan N.F."/>
            <person name="Baker D."/>
            <person name="Gharbi K."/>
            <person name="Hall N."/>
            <person name="Watson M."/>
            <person name="Adriaenssens E.M."/>
            <person name="Foster-Nyarko E."/>
            <person name="Jarju S."/>
            <person name="Secka A."/>
            <person name="Antonio M."/>
            <person name="Oren A."/>
            <person name="Chaudhuri R.R."/>
            <person name="La Ragione R."/>
            <person name="Hildebrand F."/>
            <person name="Pallen M.J."/>
        </authorList>
    </citation>
    <scope>NUCLEOTIDE SEQUENCE</scope>
    <source>
        <strain evidence="5">CHK194-22301</strain>
    </source>
</reference>
<dbReference type="GO" id="GO:0006310">
    <property type="term" value="P:DNA recombination"/>
    <property type="evidence" value="ECO:0007669"/>
    <property type="project" value="UniProtKB-KW"/>
</dbReference>
<dbReference type="Gene3D" id="1.10.150.130">
    <property type="match status" value="1"/>
</dbReference>
<dbReference type="Gene3D" id="1.10.443.10">
    <property type="entry name" value="Intergrase catalytic core"/>
    <property type="match status" value="1"/>
</dbReference>
<evidence type="ECO:0000256" key="1">
    <source>
        <dbReference type="ARBA" id="ARBA00008857"/>
    </source>
</evidence>
<evidence type="ECO:0000313" key="5">
    <source>
        <dbReference type="EMBL" id="HJF10316.1"/>
    </source>
</evidence>
<dbReference type="GO" id="GO:0015074">
    <property type="term" value="P:DNA integration"/>
    <property type="evidence" value="ECO:0007669"/>
    <property type="project" value="InterPro"/>
</dbReference>
<dbReference type="InterPro" id="IPR013762">
    <property type="entry name" value="Integrase-like_cat_sf"/>
</dbReference>
<evidence type="ECO:0000256" key="2">
    <source>
        <dbReference type="ARBA" id="ARBA00023125"/>
    </source>
</evidence>
<dbReference type="GO" id="GO:0003677">
    <property type="term" value="F:DNA binding"/>
    <property type="evidence" value="ECO:0007669"/>
    <property type="project" value="UniProtKB-KW"/>
</dbReference>
<dbReference type="SUPFAM" id="SSF56349">
    <property type="entry name" value="DNA breaking-rejoining enzymes"/>
    <property type="match status" value="1"/>
</dbReference>
<dbReference type="InterPro" id="IPR011010">
    <property type="entry name" value="DNA_brk_join_enz"/>
</dbReference>
<protein>
    <submittedName>
        <fullName evidence="5">Site-specific integrase</fullName>
    </submittedName>
</protein>
<keyword evidence="3" id="KW-0233">DNA recombination</keyword>
<evidence type="ECO:0000259" key="4">
    <source>
        <dbReference type="PROSITE" id="PS51898"/>
    </source>
</evidence>
<dbReference type="Pfam" id="PF00589">
    <property type="entry name" value="Phage_integrase"/>
    <property type="match status" value="1"/>
</dbReference>
<accession>A0A921K5H0</accession>
<gene>
    <name evidence="5" type="ORF">K8V23_05965</name>
</gene>
<dbReference type="InterPro" id="IPR050090">
    <property type="entry name" value="Tyrosine_recombinase_XerCD"/>
</dbReference>
<evidence type="ECO:0000256" key="3">
    <source>
        <dbReference type="ARBA" id="ARBA00023172"/>
    </source>
</evidence>
<dbReference type="PROSITE" id="PS51898">
    <property type="entry name" value="TYR_RECOMBINASE"/>
    <property type="match status" value="1"/>
</dbReference>
<dbReference type="Proteomes" id="UP000784793">
    <property type="component" value="Unassembled WGS sequence"/>
</dbReference>
<dbReference type="PANTHER" id="PTHR30349:SF64">
    <property type="entry name" value="PROPHAGE INTEGRASE INTD-RELATED"/>
    <property type="match status" value="1"/>
</dbReference>
<sequence>MAKRHIKLFRYYKEWITVWKSQKIRDVTYIKYEQVQRWLKENAPNLYLDKLTRTDVQKIVNKYGETHELETVKDFLHHIQAPLRDAAYEGWVARDPTYKVVASSQVKHKATRQMYLEVDEVQRLEKVLKKHYHPIADMCDFDLRTGLRFAEVLGLTPADVDFDKHTVYVNKTWNYKAGCDSDFMETKNKYSHRVITIDSQAEDDLRRNMFGVSKSEPIFVKRWTSWKMTHRTRPPRKRFKKYVAIHNATIDSYLSRLCKEAKVPRVTFHNLRHTHASLLIANGVSIQSVAKRLGHADTTTTQKTYIHLLDEMREKDNRQIVKIMDGLGD</sequence>
<comment type="similarity">
    <text evidence="1">Belongs to the 'phage' integrase family.</text>
</comment>
<dbReference type="CDD" id="cd01189">
    <property type="entry name" value="INT_ICEBs1_C_like"/>
    <property type="match status" value="1"/>
</dbReference>
<reference evidence="5" key="2">
    <citation type="submission" date="2021-09" db="EMBL/GenBank/DDBJ databases">
        <authorList>
            <person name="Gilroy R."/>
        </authorList>
    </citation>
    <scope>NUCLEOTIDE SEQUENCE</scope>
    <source>
        <strain evidence="5">CHK194-22301</strain>
    </source>
</reference>
<dbReference type="InterPro" id="IPR002104">
    <property type="entry name" value="Integrase_catalytic"/>
</dbReference>
<organism evidence="5 6">
    <name type="scientific">Lactobacillus crispatus</name>
    <dbReference type="NCBI Taxonomy" id="47770"/>
    <lineage>
        <taxon>Bacteria</taxon>
        <taxon>Bacillati</taxon>
        <taxon>Bacillota</taxon>
        <taxon>Bacilli</taxon>
        <taxon>Lactobacillales</taxon>
        <taxon>Lactobacillaceae</taxon>
        <taxon>Lactobacillus</taxon>
    </lineage>
</organism>